<feature type="compositionally biased region" description="Basic residues" evidence="1">
    <location>
        <begin position="84"/>
        <end position="107"/>
    </location>
</feature>
<dbReference type="EMBL" id="ATMH01006620">
    <property type="protein sequence ID" value="EPY25623.1"/>
    <property type="molecule type" value="Genomic_DNA"/>
</dbReference>
<feature type="region of interest" description="Disordered" evidence="1">
    <location>
        <begin position="1"/>
        <end position="22"/>
    </location>
</feature>
<accession>S9U9P2</accession>
<gene>
    <name evidence="2" type="ORF">STCU_06620</name>
</gene>
<feature type="compositionally biased region" description="Basic residues" evidence="1">
    <location>
        <begin position="212"/>
        <end position="221"/>
    </location>
</feature>
<organism evidence="2 3">
    <name type="scientific">Strigomonas culicis</name>
    <dbReference type="NCBI Taxonomy" id="28005"/>
    <lineage>
        <taxon>Eukaryota</taxon>
        <taxon>Discoba</taxon>
        <taxon>Euglenozoa</taxon>
        <taxon>Kinetoplastea</taxon>
        <taxon>Metakinetoplastina</taxon>
        <taxon>Trypanosomatida</taxon>
        <taxon>Trypanosomatidae</taxon>
        <taxon>Strigomonadinae</taxon>
        <taxon>Strigomonas</taxon>
    </lineage>
</organism>
<evidence type="ECO:0000313" key="2">
    <source>
        <dbReference type="EMBL" id="EPY25623.1"/>
    </source>
</evidence>
<keyword evidence="3" id="KW-1185">Reference proteome</keyword>
<reference evidence="2 3" key="1">
    <citation type="journal article" date="2013" name="PLoS ONE">
        <title>Predicting the Proteins of Angomonas deanei, Strigomonas culicis and Their Respective Endosymbionts Reveals New Aspects of the Trypanosomatidae Family.</title>
        <authorList>
            <person name="Motta M.C."/>
            <person name="Martins A.C."/>
            <person name="de Souza S.S."/>
            <person name="Catta-Preta C.M."/>
            <person name="Silva R."/>
            <person name="Klein C.C."/>
            <person name="de Almeida L.G."/>
            <person name="de Lima Cunha O."/>
            <person name="Ciapina L.P."/>
            <person name="Brocchi M."/>
            <person name="Colabardini A.C."/>
            <person name="de Araujo Lima B."/>
            <person name="Machado C.R."/>
            <person name="de Almeida Soares C.M."/>
            <person name="Probst C.M."/>
            <person name="de Menezes C.B."/>
            <person name="Thompson C.E."/>
            <person name="Bartholomeu D.C."/>
            <person name="Gradia D.F."/>
            <person name="Pavoni D.P."/>
            <person name="Grisard E.C."/>
            <person name="Fantinatti-Garboggini F."/>
            <person name="Marchini F.K."/>
            <person name="Rodrigues-Luiz G.F."/>
            <person name="Wagner G."/>
            <person name="Goldman G.H."/>
            <person name="Fietto J.L."/>
            <person name="Elias M.C."/>
            <person name="Goldman M.H."/>
            <person name="Sagot M.F."/>
            <person name="Pereira M."/>
            <person name="Stoco P.H."/>
            <person name="de Mendonca-Neto R.P."/>
            <person name="Teixeira S.M."/>
            <person name="Maciel T.E."/>
            <person name="de Oliveira Mendes T.A."/>
            <person name="Urmenyi T.P."/>
            <person name="de Souza W."/>
            <person name="Schenkman S."/>
            <person name="de Vasconcelos A.T."/>
        </authorList>
    </citation>
    <scope>NUCLEOTIDE SEQUENCE [LARGE SCALE GENOMIC DNA]</scope>
</reference>
<protein>
    <submittedName>
        <fullName evidence="2">Oligomeric golgi family complex component 8</fullName>
    </submittedName>
</protein>
<evidence type="ECO:0000313" key="3">
    <source>
        <dbReference type="Proteomes" id="UP000015354"/>
    </source>
</evidence>
<dbReference type="Proteomes" id="UP000015354">
    <property type="component" value="Unassembled WGS sequence"/>
</dbReference>
<comment type="caution">
    <text evidence="2">The sequence shown here is derived from an EMBL/GenBank/DDBJ whole genome shotgun (WGS) entry which is preliminary data.</text>
</comment>
<feature type="compositionally biased region" description="Basic residues" evidence="1">
    <location>
        <begin position="49"/>
        <end position="68"/>
    </location>
</feature>
<sequence length="592" mass="66980">MHISTCYQEKKRGGGLASPPRKEALRHLRKRVAHSRWGSGGLGVLLRRRRVQSRRRKPWSANRCRRGCGRGGLRGPPRRCDRSGHRRHRRGGGRSRLPRGGGHKGRQPPHVARELLLDPPAHVRRQQRIQAAEHVREEHTGEGPRELRVRLALLAIHGEHHLPIAQEVLKHVLVQPHHRRAAVERRAGHHALAHRVESREQPVEGVGQRQPPHQRRRRRRERAADLRRARARGRLQRRQRRCRTAPRTAHHGRLVPVDRVLHIFGEQVLGAGVDALVQGGRHVHANAARGAGAADTLLQHQGQLGAVGDLMDRRRHDRHEAVRLPEAPHAQIRVRLQRRGREVVRAGVLREAHAVLQHGVAHLRLVHGDALQHARVGDAVRGHLRPQLGHRATALGQEKVPHLPLAEAEPQAEGHDLEGAVDGHGARQLRQHVLPHAAEQRRADAPLQLRDHVHAVGGERPAAHVLRHLQRLVVQLAAHALLHQRRRLHEAQQHLLLLRGAAQQLPLLPPPLARLHHVVAVALQRRQRARHLMDNGLRLRREGGHHLVCLLGAHEQIVVRDRHIRDTLTGLFFFVQHSVALFNLRAYGTSRF</sequence>
<name>S9U9P2_9TRYP</name>
<dbReference type="AlphaFoldDB" id="S9U9P2"/>
<feature type="compositionally biased region" description="Basic and acidic residues" evidence="1">
    <location>
        <begin position="131"/>
        <end position="143"/>
    </location>
</feature>
<feature type="region of interest" description="Disordered" evidence="1">
    <location>
        <begin position="194"/>
        <end position="225"/>
    </location>
</feature>
<feature type="region of interest" description="Disordered" evidence="1">
    <location>
        <begin position="49"/>
        <end position="143"/>
    </location>
</feature>
<proteinExistence type="predicted"/>
<evidence type="ECO:0000256" key="1">
    <source>
        <dbReference type="SAM" id="MobiDB-lite"/>
    </source>
</evidence>